<feature type="compositionally biased region" description="Gly residues" evidence="1">
    <location>
        <begin position="95"/>
        <end position="108"/>
    </location>
</feature>
<feature type="region of interest" description="Disordered" evidence="1">
    <location>
        <begin position="26"/>
        <end position="50"/>
    </location>
</feature>
<organism evidence="2">
    <name type="scientific">Alexandrium monilatum</name>
    <dbReference type="NCBI Taxonomy" id="311494"/>
    <lineage>
        <taxon>Eukaryota</taxon>
        <taxon>Sar</taxon>
        <taxon>Alveolata</taxon>
        <taxon>Dinophyceae</taxon>
        <taxon>Gonyaulacales</taxon>
        <taxon>Pyrocystaceae</taxon>
        <taxon>Alexandrium</taxon>
    </lineage>
</organism>
<reference evidence="2" key="1">
    <citation type="submission" date="2021-01" db="EMBL/GenBank/DDBJ databases">
        <authorList>
            <person name="Corre E."/>
            <person name="Pelletier E."/>
            <person name="Niang G."/>
            <person name="Scheremetjew M."/>
            <person name="Finn R."/>
            <person name="Kale V."/>
            <person name="Holt S."/>
            <person name="Cochrane G."/>
            <person name="Meng A."/>
            <person name="Brown T."/>
            <person name="Cohen L."/>
        </authorList>
    </citation>
    <scope>NUCLEOTIDE SEQUENCE</scope>
    <source>
        <strain evidence="2">CCMP3105</strain>
    </source>
</reference>
<feature type="region of interest" description="Disordered" evidence="1">
    <location>
        <begin position="312"/>
        <end position="363"/>
    </location>
</feature>
<sequence>MVQYCGPPPQGCGGPPPPGPGCGGGGGYGGGCPGYGGPPPSGGGYGGPPPSGGYGGGPGYGGPSYGGGPGYGGPGYGGGGYGQGGYQSGPLPGPGYYGGPQPGPGYGAPGETLDVFVDVSPEIQPTFNRAEPGRYVLDVPPIRVRLMTSCNPPPPQEPGLSPFKPHEEFMVTLPGIQRIFFDGNTGVPISPANSQVHKRGAILEVPPRVTLNAQIRSNSPFGSLILEDLVVQGEYRQKLGETVLNYKLQVDGQMSVNKGGGNRGANRLEVDLDFSFTCSLGGSPIGAGGPGGTCGPYGGPCGGPSGPPAYGQGPYGGPGGPPPMGMGGGPGGPSAGGMGGPPPTGPPGPPGPPSGGYEPGAYF</sequence>
<feature type="compositionally biased region" description="Gly residues" evidence="1">
    <location>
        <begin position="26"/>
        <end position="35"/>
    </location>
</feature>
<feature type="compositionally biased region" description="Pro residues" evidence="1">
    <location>
        <begin position="36"/>
        <end position="50"/>
    </location>
</feature>
<feature type="compositionally biased region" description="Gly residues" evidence="1">
    <location>
        <begin position="325"/>
        <end position="339"/>
    </location>
</feature>
<accession>A0A7S4VNB7</accession>
<evidence type="ECO:0000256" key="1">
    <source>
        <dbReference type="SAM" id="MobiDB-lite"/>
    </source>
</evidence>
<protein>
    <submittedName>
        <fullName evidence="2">Uncharacterized protein</fullName>
    </submittedName>
</protein>
<name>A0A7S4VNB7_9DINO</name>
<evidence type="ECO:0000313" key="2">
    <source>
        <dbReference type="EMBL" id="CAE4621296.1"/>
    </source>
</evidence>
<gene>
    <name evidence="2" type="ORF">AMON00008_LOCUS38697</name>
</gene>
<proteinExistence type="predicted"/>
<feature type="region of interest" description="Disordered" evidence="1">
    <location>
        <begin position="91"/>
        <end position="110"/>
    </location>
</feature>
<dbReference type="AlphaFoldDB" id="A0A7S4VNB7"/>
<feature type="compositionally biased region" description="Pro residues" evidence="1">
    <location>
        <begin position="340"/>
        <end position="353"/>
    </location>
</feature>
<dbReference type="EMBL" id="HBNR01055100">
    <property type="protein sequence ID" value="CAE4621296.1"/>
    <property type="molecule type" value="Transcribed_RNA"/>
</dbReference>